<dbReference type="InterPro" id="IPR013783">
    <property type="entry name" value="Ig-like_fold"/>
</dbReference>
<dbReference type="SUPFAM" id="SSF49299">
    <property type="entry name" value="PKD domain"/>
    <property type="match status" value="1"/>
</dbReference>
<evidence type="ECO:0000259" key="1">
    <source>
        <dbReference type="Pfam" id="PF05547"/>
    </source>
</evidence>
<feature type="domain" description="Peptidase M6-like" evidence="1">
    <location>
        <begin position="156"/>
        <end position="339"/>
    </location>
</feature>
<reference evidence="2 3" key="1">
    <citation type="journal article" date="2007" name="Appl. Environ. Microbiol.">
        <title>Genome sequence of the cellulolytic gliding bacterium Cytophaga hutchinsonii.</title>
        <authorList>
            <person name="Xie G."/>
            <person name="Bruce D.C."/>
            <person name="Challacombe J.F."/>
            <person name="Chertkov O."/>
            <person name="Detter J.C."/>
            <person name="Gilna P."/>
            <person name="Han C.S."/>
            <person name="Lucas S."/>
            <person name="Misra M."/>
            <person name="Myers G.L."/>
            <person name="Richardson P."/>
            <person name="Tapia R."/>
            <person name="Thayer N."/>
            <person name="Thompson L.S."/>
            <person name="Brettin T.S."/>
            <person name="Henrissat B."/>
            <person name="Wilson D.B."/>
            <person name="McBride M.J."/>
        </authorList>
    </citation>
    <scope>NUCLEOTIDE SEQUENCE [LARGE SCALE GENOMIC DNA]</scope>
    <source>
        <strain evidence="3">ATCC 33406 / DSM 1761 / CIP 103989 / NBRC 15051 / NCIMB 9469 / D465</strain>
    </source>
</reference>
<evidence type="ECO:0000313" key="2">
    <source>
        <dbReference type="EMBL" id="ABG61034.1"/>
    </source>
</evidence>
<dbReference type="KEGG" id="chu:CHU_3802"/>
<gene>
    <name evidence="2" type="ordered locus">CHU_3802</name>
</gene>
<dbReference type="InterPro" id="IPR026444">
    <property type="entry name" value="Secre_tail"/>
</dbReference>
<dbReference type="EMBL" id="CP000383">
    <property type="protein sequence ID" value="ABG61034.1"/>
    <property type="molecule type" value="Genomic_DNA"/>
</dbReference>
<proteinExistence type="predicted"/>
<dbReference type="InterPro" id="IPR035986">
    <property type="entry name" value="PKD_dom_sf"/>
</dbReference>
<dbReference type="GO" id="GO:0008233">
    <property type="term" value="F:peptidase activity"/>
    <property type="evidence" value="ECO:0007669"/>
    <property type="project" value="InterPro"/>
</dbReference>
<evidence type="ECO:0000313" key="3">
    <source>
        <dbReference type="Proteomes" id="UP000001822"/>
    </source>
</evidence>
<sequence>MFVFSLSVQASYMKDVPVKVKQPDGTELTCLATGNEFHNWLHDAKNFTIIKNPVTGYYVYAILVNGKLAPSAFIAGKTDPASKGILPGVNLSETEVAKKTQELKAQKAIPQSNLRTAAAAPVRPATGIYNNLVIFISFSDQAEISTPLSQITPKFNTLGINSVRDFYKEVSNSQLDVVTSFYPVSSGTYPISYHDSHPRSYYTKDAPDGYNNTSPDLTTREHTLLANAVRAVQNQVPANLLIDGDNDGNIDNIVFVINGYNEGWSDLLWPHRWSLFSETVSINGKRAYDYNVIFTEALGVGVICHELFHSFGAPDLYHYTDYPHDPVGDWDLMASGDWNTPRHMTVHFKQRYAHWVASVPTLTAAGRYSLAPLSRSPYAAYRINLPDTDQFLMLEYRKKEGRYESALSGQEGLIIYRVNPNIEGNANNGPEELYIFRPDGTNSVNGSLYQAAFSQTNSRTRFDDYTNPACFLTDGTPGGLPAFYGITNVSVLGDVISFDYMGGDTGNKLPVVQITNPKSTSTLTAPASFVIVANASDADGSIAKVEFFNGTTLLGTVTSIPYSFYWQNVAAGTYTIIAKATDNGGATATTSVTITVQPGASLEDIIGNACGQNGGTATYSLNASNRTNATGYNWWYTGNKQSLTPVVNQPYNAVMTYGSAFSGGQLCVGVNYSAAPWYKQFCKNLSACPSNINAFRVDETEQTTTVVSPNPSVESFTITLKKPSALITIMDSKGTAVKQLSGAEGTVEFGNDLLTGIYMLSVVYTDNTTENIRVVKIK</sequence>
<keyword evidence="3" id="KW-1185">Reference proteome</keyword>
<protein>
    <recommendedName>
        <fullName evidence="1">Peptidase M6-like domain-containing protein</fullName>
    </recommendedName>
</protein>
<organism evidence="2 3">
    <name type="scientific">Cytophaga hutchinsonii (strain ATCC 33406 / DSM 1761 / CIP 103989 / NBRC 15051 / NCIMB 9469 / D465)</name>
    <dbReference type="NCBI Taxonomy" id="269798"/>
    <lineage>
        <taxon>Bacteria</taxon>
        <taxon>Pseudomonadati</taxon>
        <taxon>Bacteroidota</taxon>
        <taxon>Cytophagia</taxon>
        <taxon>Cytophagales</taxon>
        <taxon>Cytophagaceae</taxon>
        <taxon>Cytophaga</taxon>
    </lineage>
</organism>
<accession>A0A6N4SX13</accession>
<dbReference type="Pfam" id="PF17957">
    <property type="entry name" value="Big_7"/>
    <property type="match status" value="1"/>
</dbReference>
<dbReference type="Proteomes" id="UP000001822">
    <property type="component" value="Chromosome"/>
</dbReference>
<dbReference type="AlphaFoldDB" id="A0A6N4SX13"/>
<name>A0A6N4SX13_CYTH3</name>
<dbReference type="Gene3D" id="2.60.40.10">
    <property type="entry name" value="Immunoglobulins"/>
    <property type="match status" value="1"/>
</dbReference>
<dbReference type="Pfam" id="PF05547">
    <property type="entry name" value="Peptidase_M6"/>
    <property type="match status" value="1"/>
</dbReference>
<dbReference type="PANTHER" id="PTHR41775:SF1">
    <property type="entry name" value="PEPTIDASE M6-LIKE DOMAIN-CONTAINING PROTEIN"/>
    <property type="match status" value="1"/>
</dbReference>
<dbReference type="InterPro" id="IPR008757">
    <property type="entry name" value="Peptidase_M6-like_domain"/>
</dbReference>
<dbReference type="NCBIfam" id="TIGR03296">
    <property type="entry name" value="M6dom_TIGR03296"/>
    <property type="match status" value="1"/>
</dbReference>
<dbReference type="NCBIfam" id="TIGR04183">
    <property type="entry name" value="Por_Secre_tail"/>
    <property type="match status" value="1"/>
</dbReference>
<dbReference type="GO" id="GO:0006508">
    <property type="term" value="P:proteolysis"/>
    <property type="evidence" value="ECO:0007669"/>
    <property type="project" value="InterPro"/>
</dbReference>
<dbReference type="PANTHER" id="PTHR41775">
    <property type="entry name" value="SECRETED PROTEIN-RELATED"/>
    <property type="match status" value="1"/>
</dbReference>